<dbReference type="Pfam" id="PF00106">
    <property type="entry name" value="adh_short"/>
    <property type="match status" value="1"/>
</dbReference>
<proteinExistence type="predicted"/>
<name>A0A1J7IJW0_9PEZI</name>
<evidence type="ECO:0000256" key="1">
    <source>
        <dbReference type="ARBA" id="ARBA00023002"/>
    </source>
</evidence>
<evidence type="ECO:0000313" key="2">
    <source>
        <dbReference type="EMBL" id="OIW27677.1"/>
    </source>
</evidence>
<gene>
    <name evidence="2" type="ORF">CONLIGDRAFT_682702</name>
</gene>
<dbReference type="Gene3D" id="3.40.50.720">
    <property type="entry name" value="NAD(P)-binding Rossmann-like Domain"/>
    <property type="match status" value="1"/>
</dbReference>
<dbReference type="InterPro" id="IPR002347">
    <property type="entry name" value="SDR_fam"/>
</dbReference>
<dbReference type="PANTHER" id="PTHR43157:SF35">
    <property type="entry name" value="DEHYDROGENASE_REDUCTASE FAMILY PROTEIN, PUTATIVE-RELATED"/>
    <property type="match status" value="1"/>
</dbReference>
<dbReference type="PANTHER" id="PTHR43157">
    <property type="entry name" value="PHOSPHATIDYLINOSITOL-GLYCAN BIOSYNTHESIS CLASS F PROTEIN-RELATED"/>
    <property type="match status" value="1"/>
</dbReference>
<dbReference type="InParanoid" id="A0A1J7IJW0"/>
<dbReference type="InterPro" id="IPR036291">
    <property type="entry name" value="NAD(P)-bd_dom_sf"/>
</dbReference>
<dbReference type="PRINTS" id="PR00081">
    <property type="entry name" value="GDHRDH"/>
</dbReference>
<dbReference type="AlphaFoldDB" id="A0A1J7IJW0"/>
<keyword evidence="3" id="KW-1185">Reference proteome</keyword>
<dbReference type="OrthoDB" id="542013at2759"/>
<dbReference type="STRING" id="1408157.A0A1J7IJW0"/>
<dbReference type="EMBL" id="KV875099">
    <property type="protein sequence ID" value="OIW27677.1"/>
    <property type="molecule type" value="Genomic_DNA"/>
</dbReference>
<protein>
    <submittedName>
        <fullName evidence="2">Putative short-chain dehydrogenase/reductase family protein</fullName>
    </submittedName>
</protein>
<accession>A0A1J7IJW0</accession>
<organism evidence="2 3">
    <name type="scientific">Coniochaeta ligniaria NRRL 30616</name>
    <dbReference type="NCBI Taxonomy" id="1408157"/>
    <lineage>
        <taxon>Eukaryota</taxon>
        <taxon>Fungi</taxon>
        <taxon>Dikarya</taxon>
        <taxon>Ascomycota</taxon>
        <taxon>Pezizomycotina</taxon>
        <taxon>Sordariomycetes</taxon>
        <taxon>Sordariomycetidae</taxon>
        <taxon>Coniochaetales</taxon>
        <taxon>Coniochaetaceae</taxon>
        <taxon>Coniochaeta</taxon>
    </lineage>
</organism>
<evidence type="ECO:0000313" key="3">
    <source>
        <dbReference type="Proteomes" id="UP000182658"/>
    </source>
</evidence>
<sequence length="347" mass="37688">MSSQSLAMGPSKQGYLRFSLHAQFCVKPIRSAPPGTDLAGQTALITGAGSGLGFHAADHLLSLNLSRLIMAVRSVEAGKSAAAKLQAKYPSAHIDVWPLEMTSYASIQALAARVDTELPRLDIAILNAGVTALRHELVPSTGHEKVIQVNYLSTYLLAILLLPSLKSKSASPRPGRLTIVGSGMAYYASLPNRHKVPLLASFDDTHIQKWNPTERYAASKLLLHMFLVKLATHIDPDDVVVNICDPGLCKGSRLQRDADGTLFGWVFGVVKALSGRTPEDGAWTYVDAAVCKGRESHGCFLTDWRVAPFARLVYEPEMAAVIDRLWDETIAEFEFAGVREILGLKKA</sequence>
<dbReference type="GO" id="GO:0016491">
    <property type="term" value="F:oxidoreductase activity"/>
    <property type="evidence" value="ECO:0007669"/>
    <property type="project" value="UniProtKB-KW"/>
</dbReference>
<dbReference type="SUPFAM" id="SSF51735">
    <property type="entry name" value="NAD(P)-binding Rossmann-fold domains"/>
    <property type="match status" value="1"/>
</dbReference>
<dbReference type="Proteomes" id="UP000182658">
    <property type="component" value="Unassembled WGS sequence"/>
</dbReference>
<keyword evidence="1" id="KW-0560">Oxidoreductase</keyword>
<reference evidence="2 3" key="1">
    <citation type="submission" date="2016-10" db="EMBL/GenBank/DDBJ databases">
        <title>Draft genome sequence of Coniochaeta ligniaria NRRL30616, a lignocellulolytic fungus for bioabatement of inhibitors in plant biomass hydrolysates.</title>
        <authorList>
            <consortium name="DOE Joint Genome Institute"/>
            <person name="Jimenez D.J."/>
            <person name="Hector R.E."/>
            <person name="Riley R."/>
            <person name="Sun H."/>
            <person name="Grigoriev I.V."/>
            <person name="Van Elsas J.D."/>
            <person name="Nichols N.N."/>
        </authorList>
    </citation>
    <scope>NUCLEOTIDE SEQUENCE [LARGE SCALE GENOMIC DNA]</scope>
    <source>
        <strain evidence="2 3">NRRL 30616</strain>
    </source>
</reference>